<dbReference type="InterPro" id="IPR044643">
    <property type="entry name" value="TrpF_fam"/>
</dbReference>
<dbReference type="UniPathway" id="UPA00035">
    <property type="reaction ID" value="UER00042"/>
</dbReference>
<dbReference type="GO" id="GO:0004640">
    <property type="term" value="F:phosphoribosylanthranilate isomerase activity"/>
    <property type="evidence" value="ECO:0007669"/>
    <property type="project" value="UniProtKB-EC"/>
</dbReference>
<comment type="pathway">
    <text evidence="1">Amino-acid biosynthesis; L-tryptophan biosynthesis; L-tryptophan from chorismate: step 3/5.</text>
</comment>
<evidence type="ECO:0000256" key="5">
    <source>
        <dbReference type="ARBA" id="ARBA00023141"/>
    </source>
</evidence>
<dbReference type="InterPro" id="IPR011060">
    <property type="entry name" value="RibuloseP-bd_barrel"/>
</dbReference>
<evidence type="ECO:0000256" key="1">
    <source>
        <dbReference type="ARBA" id="ARBA00004664"/>
    </source>
</evidence>
<evidence type="ECO:0000256" key="3">
    <source>
        <dbReference type="ARBA" id="ARBA00022605"/>
    </source>
</evidence>
<keyword evidence="5" id="KW-0057">Aromatic amino acid biosynthesis</keyword>
<proteinExistence type="inferred from homology"/>
<reference evidence="8" key="1">
    <citation type="submission" date="2009-10" db="EMBL/GenBank/DDBJ databases">
        <title>Diversity of trophic interactions inside an arsenic-rich microbial ecosystem.</title>
        <authorList>
            <person name="Bertin P.N."/>
            <person name="Heinrich-Salmeron A."/>
            <person name="Pelletier E."/>
            <person name="Goulhen-Chollet F."/>
            <person name="Arsene-Ploetze F."/>
            <person name="Gallien S."/>
            <person name="Calteau A."/>
            <person name="Vallenet D."/>
            <person name="Casiot C."/>
            <person name="Chane-Woon-Ming B."/>
            <person name="Giloteaux L."/>
            <person name="Barakat M."/>
            <person name="Bonnefoy V."/>
            <person name="Bruneel O."/>
            <person name="Chandler M."/>
            <person name="Cleiss J."/>
            <person name="Duran R."/>
            <person name="Elbaz-Poulichet F."/>
            <person name="Fonknechten N."/>
            <person name="Lauga B."/>
            <person name="Mornico D."/>
            <person name="Ortet P."/>
            <person name="Schaeffer C."/>
            <person name="Siguier P."/>
            <person name="Alexander Thil Smith A."/>
            <person name="Van Dorsselaer A."/>
            <person name="Weissenbach J."/>
            <person name="Medigue C."/>
            <person name="Le Paslier D."/>
        </authorList>
    </citation>
    <scope>NUCLEOTIDE SEQUENCE</scope>
</reference>
<dbReference type="HAMAP" id="MF_00135">
    <property type="entry name" value="PRAI"/>
    <property type="match status" value="1"/>
</dbReference>
<dbReference type="PANTHER" id="PTHR42894:SF1">
    <property type="entry name" value="N-(5'-PHOSPHORIBOSYL)ANTHRANILATE ISOMERASE"/>
    <property type="match status" value="1"/>
</dbReference>
<keyword evidence="4" id="KW-0822">Tryptophan biosynthesis</keyword>
<comment type="caution">
    <text evidence="8">The sequence shown here is derived from an EMBL/GenBank/DDBJ whole genome shotgun (WGS) entry which is preliminary data.</text>
</comment>
<dbReference type="GO" id="GO:0000162">
    <property type="term" value="P:L-tryptophan biosynthetic process"/>
    <property type="evidence" value="ECO:0007669"/>
    <property type="project" value="UniProtKB-UniPathway"/>
</dbReference>
<dbReference type="EC" id="5.3.1.24" evidence="2"/>
<keyword evidence="6 8" id="KW-0413">Isomerase</keyword>
<protein>
    <recommendedName>
        <fullName evidence="2">phosphoribosylanthranilate isomerase</fullName>
        <ecNumber evidence="2">5.3.1.24</ecNumber>
    </recommendedName>
</protein>
<sequence>MRTRIKFCGVTTQAEAELAVACGADAVGLILAPSPRRISLHDAVAIAGTLPPFVTPTFVLVDPDEKTLAAAHAAWPAATLQCAGEELPDLLDPYAPRILKVLHVAAESTPDELDAACNRYRRFNVLLDTKAGVARGGTGARFAWDRAIDIVRKRPTIVAGGLTPENVGEAIRTLRPYGVDVRSGIERDGRKDEALMRAFQAAVNDADRT</sequence>
<evidence type="ECO:0000259" key="7">
    <source>
        <dbReference type="Pfam" id="PF00697"/>
    </source>
</evidence>
<evidence type="ECO:0000313" key="8">
    <source>
        <dbReference type="EMBL" id="CBI03443.1"/>
    </source>
</evidence>
<organism evidence="8">
    <name type="scientific">mine drainage metagenome</name>
    <dbReference type="NCBI Taxonomy" id="410659"/>
    <lineage>
        <taxon>unclassified sequences</taxon>
        <taxon>metagenomes</taxon>
        <taxon>ecological metagenomes</taxon>
    </lineage>
</organism>
<evidence type="ECO:0000256" key="4">
    <source>
        <dbReference type="ARBA" id="ARBA00022822"/>
    </source>
</evidence>
<dbReference type="InterPro" id="IPR001240">
    <property type="entry name" value="PRAI_dom"/>
</dbReference>
<gene>
    <name evidence="8" type="primary">trpF</name>
    <name evidence="8" type="ORF">CARN4_1609</name>
</gene>
<evidence type="ECO:0000256" key="2">
    <source>
        <dbReference type="ARBA" id="ARBA00012572"/>
    </source>
</evidence>
<feature type="domain" description="N-(5'phosphoribosyl) anthranilate isomerase (PRAI)" evidence="7">
    <location>
        <begin position="6"/>
        <end position="199"/>
    </location>
</feature>
<dbReference type="SUPFAM" id="SSF51366">
    <property type="entry name" value="Ribulose-phoshate binding barrel"/>
    <property type="match status" value="1"/>
</dbReference>
<dbReference type="Gene3D" id="3.20.20.70">
    <property type="entry name" value="Aldolase class I"/>
    <property type="match status" value="1"/>
</dbReference>
<dbReference type="EMBL" id="CABO01000061">
    <property type="protein sequence ID" value="CBI03443.1"/>
    <property type="molecule type" value="Genomic_DNA"/>
</dbReference>
<dbReference type="AlphaFoldDB" id="E6Q8B7"/>
<accession>E6Q8B7</accession>
<dbReference type="Pfam" id="PF00697">
    <property type="entry name" value="PRAI"/>
    <property type="match status" value="1"/>
</dbReference>
<name>E6Q8B7_9ZZZZ</name>
<dbReference type="PANTHER" id="PTHR42894">
    <property type="entry name" value="N-(5'-PHOSPHORIBOSYL)ANTHRANILATE ISOMERASE"/>
    <property type="match status" value="1"/>
</dbReference>
<dbReference type="InterPro" id="IPR013785">
    <property type="entry name" value="Aldolase_TIM"/>
</dbReference>
<evidence type="ECO:0000256" key="6">
    <source>
        <dbReference type="ARBA" id="ARBA00023235"/>
    </source>
</evidence>
<keyword evidence="3" id="KW-0028">Amino-acid biosynthesis</keyword>
<dbReference type="CDD" id="cd00405">
    <property type="entry name" value="PRAI"/>
    <property type="match status" value="1"/>
</dbReference>